<dbReference type="InterPro" id="IPR023753">
    <property type="entry name" value="FAD/NAD-binding_dom"/>
</dbReference>
<feature type="domain" description="FAD/NAD(P)-binding" evidence="11">
    <location>
        <begin position="369"/>
        <end position="584"/>
    </location>
</feature>
<dbReference type="InterPro" id="IPR036188">
    <property type="entry name" value="FAD/NAD-bd_sf"/>
</dbReference>
<dbReference type="SUPFAM" id="SSF51905">
    <property type="entry name" value="FAD/NAD(P)-binding domain"/>
    <property type="match status" value="1"/>
</dbReference>
<evidence type="ECO:0000256" key="6">
    <source>
        <dbReference type="ARBA" id="ARBA00022723"/>
    </source>
</evidence>
<evidence type="ECO:0000256" key="4">
    <source>
        <dbReference type="ARBA" id="ARBA00022630"/>
    </source>
</evidence>
<dbReference type="OrthoDB" id="3169239at2"/>
<dbReference type="Proteomes" id="UP000277094">
    <property type="component" value="Unassembled WGS sequence"/>
</dbReference>
<dbReference type="GO" id="GO:0010181">
    <property type="term" value="F:FMN binding"/>
    <property type="evidence" value="ECO:0007669"/>
    <property type="project" value="InterPro"/>
</dbReference>
<keyword evidence="13" id="KW-1185">Reference proteome</keyword>
<dbReference type="InterPro" id="IPR013785">
    <property type="entry name" value="Aldolase_TIM"/>
</dbReference>
<evidence type="ECO:0000259" key="10">
    <source>
        <dbReference type="Pfam" id="PF00724"/>
    </source>
</evidence>
<gene>
    <name evidence="12" type="ORF">EFL95_00080</name>
</gene>
<keyword evidence="8" id="KW-0408">Iron</keyword>
<dbReference type="AlphaFoldDB" id="A0A3N0E0T7"/>
<evidence type="ECO:0000256" key="5">
    <source>
        <dbReference type="ARBA" id="ARBA00022643"/>
    </source>
</evidence>
<dbReference type="GO" id="GO:0051536">
    <property type="term" value="F:iron-sulfur cluster binding"/>
    <property type="evidence" value="ECO:0007669"/>
    <property type="project" value="UniProtKB-KW"/>
</dbReference>
<organism evidence="12 13">
    <name type="scientific">Nocardioides marmorisolisilvae</name>
    <dbReference type="NCBI Taxonomy" id="1542737"/>
    <lineage>
        <taxon>Bacteria</taxon>
        <taxon>Bacillati</taxon>
        <taxon>Actinomycetota</taxon>
        <taxon>Actinomycetes</taxon>
        <taxon>Propionibacteriales</taxon>
        <taxon>Nocardioidaceae</taxon>
        <taxon>Nocardioides</taxon>
    </lineage>
</organism>
<feature type="domain" description="NADH:flavin oxidoreductase/NADH oxidase N-terminal" evidence="10">
    <location>
        <begin position="1"/>
        <end position="323"/>
    </location>
</feature>
<dbReference type="Gene3D" id="3.40.50.720">
    <property type="entry name" value="NAD(P)-binding Rossmann-like Domain"/>
    <property type="match status" value="1"/>
</dbReference>
<proteinExistence type="inferred from homology"/>
<keyword evidence="4" id="KW-0285">Flavoprotein</keyword>
<dbReference type="EMBL" id="RJSG01000001">
    <property type="protein sequence ID" value="RNL81445.1"/>
    <property type="molecule type" value="Genomic_DNA"/>
</dbReference>
<evidence type="ECO:0000256" key="1">
    <source>
        <dbReference type="ARBA" id="ARBA00001917"/>
    </source>
</evidence>
<evidence type="ECO:0000256" key="3">
    <source>
        <dbReference type="ARBA" id="ARBA00011048"/>
    </source>
</evidence>
<protein>
    <submittedName>
        <fullName evidence="12">FAD-dependent oxidoreductase</fullName>
    </submittedName>
</protein>
<dbReference type="InterPro" id="IPR001155">
    <property type="entry name" value="OxRdtase_FMN_N"/>
</dbReference>
<keyword evidence="9" id="KW-0411">Iron-sulfur</keyword>
<dbReference type="GO" id="GO:0046872">
    <property type="term" value="F:metal ion binding"/>
    <property type="evidence" value="ECO:0007669"/>
    <property type="project" value="UniProtKB-KW"/>
</dbReference>
<evidence type="ECO:0000256" key="9">
    <source>
        <dbReference type="ARBA" id="ARBA00023014"/>
    </source>
</evidence>
<dbReference type="InterPro" id="IPR051793">
    <property type="entry name" value="NADH:flavin_oxidoreductase"/>
</dbReference>
<dbReference type="GO" id="GO:0016491">
    <property type="term" value="F:oxidoreductase activity"/>
    <property type="evidence" value="ECO:0007669"/>
    <property type="project" value="UniProtKB-KW"/>
</dbReference>
<dbReference type="SUPFAM" id="SSF51395">
    <property type="entry name" value="FMN-linked oxidoreductases"/>
    <property type="match status" value="1"/>
</dbReference>
<dbReference type="Pfam" id="PF00724">
    <property type="entry name" value="Oxidored_FMN"/>
    <property type="match status" value="1"/>
</dbReference>
<comment type="caution">
    <text evidence="12">The sequence shown here is derived from an EMBL/GenBank/DDBJ whole genome shotgun (WGS) entry which is preliminary data.</text>
</comment>
<evidence type="ECO:0000256" key="7">
    <source>
        <dbReference type="ARBA" id="ARBA00023002"/>
    </source>
</evidence>
<evidence type="ECO:0000256" key="2">
    <source>
        <dbReference type="ARBA" id="ARBA00001966"/>
    </source>
</evidence>
<evidence type="ECO:0000259" key="11">
    <source>
        <dbReference type="Pfam" id="PF07992"/>
    </source>
</evidence>
<dbReference type="CDD" id="cd02803">
    <property type="entry name" value="OYE_like_FMN_family"/>
    <property type="match status" value="1"/>
</dbReference>
<evidence type="ECO:0000313" key="13">
    <source>
        <dbReference type="Proteomes" id="UP000277094"/>
    </source>
</evidence>
<accession>A0A3N0E0T7</accession>
<reference evidence="12 13" key="1">
    <citation type="submission" date="2018-11" db="EMBL/GenBank/DDBJ databases">
        <authorList>
            <person name="Li F."/>
        </authorList>
    </citation>
    <scope>NUCLEOTIDE SEQUENCE [LARGE SCALE GENOMIC DNA]</scope>
    <source>
        <strain evidence="12 13">KIS18-7</strain>
    </source>
</reference>
<comment type="cofactor">
    <cofactor evidence="1">
        <name>FMN</name>
        <dbReference type="ChEBI" id="CHEBI:58210"/>
    </cofactor>
</comment>
<dbReference type="PRINTS" id="PR00368">
    <property type="entry name" value="FADPNR"/>
</dbReference>
<keyword evidence="6" id="KW-0479">Metal-binding</keyword>
<keyword evidence="5" id="KW-0288">FMN</keyword>
<sequence>MELRNRIVMSPMETLYGTPEGLPSDRTVAYFAARAAGGVGLITVGATGIDHQHPETPGGLQLGTDSGVEAHRRLVDAVHEHGAKIQPQIVHAGPDGLGPEMFGVSSIGPSVIPSYLTGRPSEEITVAQINGLMDLYKAAVRRAREAGYDGIELHAAHGYMMLGSFLAPQRNRRTDDYRGDTIEGRLRIVLEALAAIRSEVGDDFPITLRISGFERVAGGRPMYETAQVAPRLVAAGVNAFHVSGGVIDRLVSKMVNGSDDGDGLNIGAAAAVRQAVDVPVIAVGRLHDPDLAEQVLADGRADFVAMGRPLLADPELPNKLRTGGRVRRCISCENCIDSLEQRFSVDCAVNPRTGKEAELLLGPTAARKHLVVVGGGPGGMEAARVAADNGHRVTLLEAEGELGGAFRWACAAHPDNAPFLDFLRAEIAESDVEVRLGTRADVASVAALEPDAVVVATGGRIARDHEGTDPRAVIAGAAPAPGRRVVIVGGDLVGVATAVHLAEHGHVVAVLEPGRELAPEIGWKRKTEEMLRLDRLGVTVHVGAVVEEVVDAGVRFTPAGGTSRLLEADSVLVAGVVQADTTLFDAVRDRLPGVPVQAVGDATGLGLVRKATEDAARFVATL</sequence>
<evidence type="ECO:0000256" key="8">
    <source>
        <dbReference type="ARBA" id="ARBA00023004"/>
    </source>
</evidence>
<dbReference type="Gene3D" id="3.50.50.60">
    <property type="entry name" value="FAD/NAD(P)-binding domain"/>
    <property type="match status" value="1"/>
</dbReference>
<dbReference type="Pfam" id="PF07992">
    <property type="entry name" value="Pyr_redox_2"/>
    <property type="match status" value="1"/>
</dbReference>
<comment type="similarity">
    <text evidence="3">In the N-terminal section; belongs to the NADH:flavin oxidoreductase/NADH oxidase family.</text>
</comment>
<evidence type="ECO:0000313" key="12">
    <source>
        <dbReference type="EMBL" id="RNL81445.1"/>
    </source>
</evidence>
<dbReference type="PANTHER" id="PTHR42917:SF2">
    <property type="entry name" value="2,4-DIENOYL-COA REDUCTASE [(2E)-ENOYL-COA-PRODUCING]"/>
    <property type="match status" value="1"/>
</dbReference>
<keyword evidence="7" id="KW-0560">Oxidoreductase</keyword>
<dbReference type="Gene3D" id="3.20.20.70">
    <property type="entry name" value="Aldolase class I"/>
    <property type="match status" value="1"/>
</dbReference>
<dbReference type="PANTHER" id="PTHR42917">
    <property type="entry name" value="2,4-DIENOYL-COA REDUCTASE"/>
    <property type="match status" value="1"/>
</dbReference>
<comment type="cofactor">
    <cofactor evidence="2">
        <name>[4Fe-4S] cluster</name>
        <dbReference type="ChEBI" id="CHEBI:49883"/>
    </cofactor>
</comment>
<name>A0A3N0E0T7_9ACTN</name>